<protein>
    <submittedName>
        <fullName evidence="1">Uncharacterized protein</fullName>
    </submittedName>
</protein>
<organism evidence="1 2">
    <name type="scientific">Pendulispora rubella</name>
    <dbReference type="NCBI Taxonomy" id="2741070"/>
    <lineage>
        <taxon>Bacteria</taxon>
        <taxon>Pseudomonadati</taxon>
        <taxon>Myxococcota</taxon>
        <taxon>Myxococcia</taxon>
        <taxon>Myxococcales</taxon>
        <taxon>Sorangiineae</taxon>
        <taxon>Pendulisporaceae</taxon>
        <taxon>Pendulispora</taxon>
    </lineage>
</organism>
<dbReference type="Proteomes" id="UP001374803">
    <property type="component" value="Chromosome"/>
</dbReference>
<evidence type="ECO:0000313" key="1">
    <source>
        <dbReference type="EMBL" id="WXB06175.1"/>
    </source>
</evidence>
<gene>
    <name evidence="1" type="ORF">LVJ94_02720</name>
</gene>
<dbReference type="SUPFAM" id="SSF53955">
    <property type="entry name" value="Lysozyme-like"/>
    <property type="match status" value="1"/>
</dbReference>
<proteinExistence type="predicted"/>
<dbReference type="RefSeq" id="WP_394835826.1">
    <property type="nucleotide sequence ID" value="NZ_CP089929.1"/>
</dbReference>
<sequence>MDWVLALMLFLQPEAPWRDTYKDTARAIADVVDEEPALFDGEDANTRTTTLLVATAYGESRFRPDAVGDHGQSRGLYGRWGARAKVLDPVIETRLAMSNMRTSMEACERLPPSERLAAYASGSCAKGRGISRARMDLATRLLFVSRVPL</sequence>
<dbReference type="InterPro" id="IPR023346">
    <property type="entry name" value="Lysozyme-like_dom_sf"/>
</dbReference>
<dbReference type="EMBL" id="CP089983">
    <property type="protein sequence ID" value="WXB06175.1"/>
    <property type="molecule type" value="Genomic_DNA"/>
</dbReference>
<accession>A0ABZ2L730</accession>
<keyword evidence="2" id="KW-1185">Reference proteome</keyword>
<reference evidence="1" key="1">
    <citation type="submission" date="2021-12" db="EMBL/GenBank/DDBJ databases">
        <title>Discovery of the Pendulisporaceae a myxobacterial family with distinct sporulation behavior and unique specialized metabolism.</title>
        <authorList>
            <person name="Garcia R."/>
            <person name="Popoff A."/>
            <person name="Bader C.D."/>
            <person name="Loehr J."/>
            <person name="Walesch S."/>
            <person name="Walt C."/>
            <person name="Boldt J."/>
            <person name="Bunk B."/>
            <person name="Haeckl F.J.F.P.J."/>
            <person name="Gunesch A.P."/>
            <person name="Birkelbach J."/>
            <person name="Nuebel U."/>
            <person name="Pietschmann T."/>
            <person name="Bach T."/>
            <person name="Mueller R."/>
        </authorList>
    </citation>
    <scope>NUCLEOTIDE SEQUENCE</scope>
    <source>
        <strain evidence="1">MSr11367</strain>
    </source>
</reference>
<evidence type="ECO:0000313" key="2">
    <source>
        <dbReference type="Proteomes" id="UP001374803"/>
    </source>
</evidence>
<name>A0ABZ2L730_9BACT</name>